<keyword evidence="2" id="KW-0804">Transcription</keyword>
<dbReference type="InterPro" id="IPR002818">
    <property type="entry name" value="DJ-1/PfpI"/>
</dbReference>
<evidence type="ECO:0000313" key="4">
    <source>
        <dbReference type="EMBL" id="MEX6632040.1"/>
    </source>
</evidence>
<dbReference type="SUPFAM" id="SSF46689">
    <property type="entry name" value="Homeodomain-like"/>
    <property type="match status" value="2"/>
</dbReference>
<dbReference type="Gene3D" id="3.40.50.880">
    <property type="match status" value="1"/>
</dbReference>
<reference evidence="4 5" key="1">
    <citation type="submission" date="2024-05" db="EMBL/GenBank/DDBJ databases">
        <title>Three bacterial strains, DH-69, EH-24, and ECK-19 isolated from coastal sediments.</title>
        <authorList>
            <person name="Ye Y.-Q."/>
            <person name="Du Z.-J."/>
        </authorList>
    </citation>
    <scope>NUCLEOTIDE SEQUENCE [LARGE SCALE GENOMIC DNA]</scope>
    <source>
        <strain evidence="4 5">ECK-19</strain>
    </source>
</reference>
<keyword evidence="1" id="KW-0805">Transcription regulation</keyword>
<dbReference type="InterPro" id="IPR009057">
    <property type="entry name" value="Homeodomain-like_sf"/>
</dbReference>
<dbReference type="SMART" id="SM00342">
    <property type="entry name" value="HTH_ARAC"/>
    <property type="match status" value="1"/>
</dbReference>
<dbReference type="Gene3D" id="1.10.10.60">
    <property type="entry name" value="Homeodomain-like"/>
    <property type="match status" value="1"/>
</dbReference>
<dbReference type="Proteomes" id="UP001560685">
    <property type="component" value="Unassembled WGS sequence"/>
</dbReference>
<dbReference type="SUPFAM" id="SSF52317">
    <property type="entry name" value="Class I glutamine amidotransferase-like"/>
    <property type="match status" value="1"/>
</dbReference>
<dbReference type="PROSITE" id="PS01124">
    <property type="entry name" value="HTH_ARAC_FAMILY_2"/>
    <property type="match status" value="1"/>
</dbReference>
<dbReference type="InterPro" id="IPR052158">
    <property type="entry name" value="INH-QAR"/>
</dbReference>
<dbReference type="Pfam" id="PF01965">
    <property type="entry name" value="DJ-1_PfpI"/>
    <property type="match status" value="1"/>
</dbReference>
<keyword evidence="5" id="KW-1185">Reference proteome</keyword>
<evidence type="ECO:0000256" key="2">
    <source>
        <dbReference type="ARBA" id="ARBA00023163"/>
    </source>
</evidence>
<sequence length="342" mass="37919">MKKTTKTYTTAEPPRNVVMVAYPDAHILDVVGPLEILTGSKLFLPEGIDPYRVALVAHDKGPVSTTSGLTLQADYDFNGAKDQLIEIDTLIISGGHGTGEAINDSDLLEYVSWAGQRAKRIVSICTGAMILAELGLLDDKRATTHWWWCPILAQRYPKVEIDPDAIYIQDGNIWTSAGVTTGMDLALALVEADWGHEVALQVARYNVMYMMRPGGQSQFSTQLIAQTADDSAIAETLQYILNNVKEDLNVTKLAARAAMSERSFARKFKDETNITPANYVEMARLQAARVELEQTNHPVEVIAMNVGFVNPERMRRAFQRHLGIAASEYRERFKPHATKANP</sequence>
<evidence type="ECO:0000313" key="5">
    <source>
        <dbReference type="Proteomes" id="UP001560685"/>
    </source>
</evidence>
<dbReference type="EMBL" id="JBEHZE010000001">
    <property type="protein sequence ID" value="MEX6632040.1"/>
    <property type="molecule type" value="Genomic_DNA"/>
</dbReference>
<protein>
    <submittedName>
        <fullName evidence="4">GlxA family transcriptional regulator</fullName>
    </submittedName>
</protein>
<dbReference type="CDD" id="cd03137">
    <property type="entry name" value="GATase1_AraC_1"/>
    <property type="match status" value="1"/>
</dbReference>
<accession>A0ABV3YZU1</accession>
<dbReference type="Pfam" id="PF12833">
    <property type="entry name" value="HTH_18"/>
    <property type="match status" value="1"/>
</dbReference>
<dbReference type="InterPro" id="IPR018060">
    <property type="entry name" value="HTH_AraC"/>
</dbReference>
<organism evidence="4 5">
    <name type="scientific">Hyphococcus lacteus</name>
    <dbReference type="NCBI Taxonomy" id="3143536"/>
    <lineage>
        <taxon>Bacteria</taxon>
        <taxon>Pseudomonadati</taxon>
        <taxon>Pseudomonadota</taxon>
        <taxon>Alphaproteobacteria</taxon>
        <taxon>Parvularculales</taxon>
        <taxon>Parvularculaceae</taxon>
        <taxon>Hyphococcus</taxon>
    </lineage>
</organism>
<gene>
    <name evidence="4" type="ORF">ABFZ84_00615</name>
</gene>
<dbReference type="InterPro" id="IPR029062">
    <property type="entry name" value="Class_I_gatase-like"/>
</dbReference>
<dbReference type="RefSeq" id="WP_369311727.1">
    <property type="nucleotide sequence ID" value="NZ_JBEHZE010000001.1"/>
</dbReference>
<evidence type="ECO:0000256" key="1">
    <source>
        <dbReference type="ARBA" id="ARBA00023015"/>
    </source>
</evidence>
<dbReference type="PANTHER" id="PTHR43130">
    <property type="entry name" value="ARAC-FAMILY TRANSCRIPTIONAL REGULATOR"/>
    <property type="match status" value="1"/>
</dbReference>
<feature type="domain" description="HTH araC/xylS-type" evidence="3">
    <location>
        <begin position="234"/>
        <end position="332"/>
    </location>
</feature>
<name>A0ABV3YZU1_9PROT</name>
<proteinExistence type="predicted"/>
<evidence type="ECO:0000259" key="3">
    <source>
        <dbReference type="PROSITE" id="PS01124"/>
    </source>
</evidence>
<comment type="caution">
    <text evidence="4">The sequence shown here is derived from an EMBL/GenBank/DDBJ whole genome shotgun (WGS) entry which is preliminary data.</text>
</comment>
<dbReference type="PANTHER" id="PTHR43130:SF3">
    <property type="entry name" value="HTH-TYPE TRANSCRIPTIONAL REGULATOR RV1931C"/>
    <property type="match status" value="1"/>
</dbReference>